<dbReference type="AlphaFoldDB" id="A0A4Z2IWD6"/>
<keyword evidence="3" id="KW-1185">Reference proteome</keyword>
<gene>
    <name evidence="2" type="ORF">EYF80_007564</name>
</gene>
<sequence length="132" mass="13888">MAYSVSFGSRDASASSLSGHALQAGGALSSTATSRSSRQTSRSLQTLRAGSSSLSGETTLALNGKTRTISGMSDNQEVNAEQRLSTYSGSSSTSSTTLSRNTLRGEKEEIKKRYTGSCLKRGTAATTTYDYY</sequence>
<evidence type="ECO:0000256" key="1">
    <source>
        <dbReference type="SAM" id="MobiDB-lite"/>
    </source>
</evidence>
<dbReference type="EMBL" id="SRLO01000041">
    <property type="protein sequence ID" value="TNN82196.1"/>
    <property type="molecule type" value="Genomic_DNA"/>
</dbReference>
<feature type="compositionally biased region" description="Low complexity" evidence="1">
    <location>
        <begin position="83"/>
        <end position="102"/>
    </location>
</feature>
<proteinExistence type="predicted"/>
<protein>
    <submittedName>
        <fullName evidence="2">Uncharacterized protein</fullName>
    </submittedName>
</protein>
<comment type="caution">
    <text evidence="2">The sequence shown here is derived from an EMBL/GenBank/DDBJ whole genome shotgun (WGS) entry which is preliminary data.</text>
</comment>
<evidence type="ECO:0000313" key="2">
    <source>
        <dbReference type="EMBL" id="TNN82196.1"/>
    </source>
</evidence>
<feature type="compositionally biased region" description="Polar residues" evidence="1">
    <location>
        <begin position="49"/>
        <end position="79"/>
    </location>
</feature>
<name>A0A4Z2IWD6_9TELE</name>
<dbReference type="Proteomes" id="UP000314294">
    <property type="component" value="Unassembled WGS sequence"/>
</dbReference>
<reference evidence="2 3" key="1">
    <citation type="submission" date="2019-03" db="EMBL/GenBank/DDBJ databases">
        <title>First draft genome of Liparis tanakae, snailfish: a comprehensive survey of snailfish specific genes.</title>
        <authorList>
            <person name="Kim W."/>
            <person name="Song I."/>
            <person name="Jeong J.-H."/>
            <person name="Kim D."/>
            <person name="Kim S."/>
            <person name="Ryu S."/>
            <person name="Song J.Y."/>
            <person name="Lee S.K."/>
        </authorList>
    </citation>
    <scope>NUCLEOTIDE SEQUENCE [LARGE SCALE GENOMIC DNA]</scope>
    <source>
        <tissue evidence="2">Muscle</tissue>
    </source>
</reference>
<evidence type="ECO:0000313" key="3">
    <source>
        <dbReference type="Proteomes" id="UP000314294"/>
    </source>
</evidence>
<feature type="region of interest" description="Disordered" evidence="1">
    <location>
        <begin position="1"/>
        <end position="109"/>
    </location>
</feature>
<organism evidence="2 3">
    <name type="scientific">Liparis tanakae</name>
    <name type="common">Tanaka's snailfish</name>
    <dbReference type="NCBI Taxonomy" id="230148"/>
    <lineage>
        <taxon>Eukaryota</taxon>
        <taxon>Metazoa</taxon>
        <taxon>Chordata</taxon>
        <taxon>Craniata</taxon>
        <taxon>Vertebrata</taxon>
        <taxon>Euteleostomi</taxon>
        <taxon>Actinopterygii</taxon>
        <taxon>Neopterygii</taxon>
        <taxon>Teleostei</taxon>
        <taxon>Neoteleostei</taxon>
        <taxon>Acanthomorphata</taxon>
        <taxon>Eupercaria</taxon>
        <taxon>Perciformes</taxon>
        <taxon>Cottioidei</taxon>
        <taxon>Cottales</taxon>
        <taxon>Liparidae</taxon>
        <taxon>Liparis</taxon>
    </lineage>
</organism>
<feature type="compositionally biased region" description="Low complexity" evidence="1">
    <location>
        <begin position="23"/>
        <end position="48"/>
    </location>
</feature>
<accession>A0A4Z2IWD6</accession>